<comment type="similarity">
    <text evidence="1">Belongs to the bacterial solute-binding protein 1 family.</text>
</comment>
<feature type="region of interest" description="Disordered" evidence="4">
    <location>
        <begin position="1"/>
        <end position="33"/>
    </location>
</feature>
<gene>
    <name evidence="5" type="ORF">SAV14893_046410</name>
</gene>
<dbReference type="PANTHER" id="PTHR30061">
    <property type="entry name" value="MALTOSE-BINDING PERIPLASMIC PROTEIN"/>
    <property type="match status" value="1"/>
</dbReference>
<organism evidence="5 6">
    <name type="scientific">Streptomyces avermitilis</name>
    <dbReference type="NCBI Taxonomy" id="33903"/>
    <lineage>
        <taxon>Bacteria</taxon>
        <taxon>Bacillati</taxon>
        <taxon>Actinomycetota</taxon>
        <taxon>Actinomycetes</taxon>
        <taxon>Kitasatosporales</taxon>
        <taxon>Streptomycetaceae</taxon>
        <taxon>Streptomyces</taxon>
    </lineage>
</organism>
<dbReference type="PANTHER" id="PTHR30061:SF50">
    <property type="entry name" value="MALTOSE_MALTODEXTRIN-BINDING PERIPLASMIC PROTEIN"/>
    <property type="match status" value="1"/>
</dbReference>
<dbReference type="Proteomes" id="UP000302139">
    <property type="component" value="Unassembled WGS sequence"/>
</dbReference>
<dbReference type="Gene3D" id="3.40.190.10">
    <property type="entry name" value="Periplasmic binding protein-like II"/>
    <property type="match status" value="2"/>
</dbReference>
<dbReference type="AlphaFoldDB" id="A0A4D4M0S0"/>
<name>A0A4D4M0S0_STRAX</name>
<dbReference type="GO" id="GO:0015768">
    <property type="term" value="P:maltose transport"/>
    <property type="evidence" value="ECO:0007669"/>
    <property type="project" value="TreeGrafter"/>
</dbReference>
<dbReference type="Pfam" id="PF01547">
    <property type="entry name" value="SBP_bac_1"/>
    <property type="match status" value="1"/>
</dbReference>
<accession>A0A4D4M0S0</accession>
<evidence type="ECO:0000256" key="2">
    <source>
        <dbReference type="ARBA" id="ARBA00022448"/>
    </source>
</evidence>
<protein>
    <submittedName>
        <fullName evidence="5">ABC transporter substrate-binding protein</fullName>
    </submittedName>
</protein>
<proteinExistence type="inferred from homology"/>
<dbReference type="EMBL" id="BJHX01000001">
    <property type="protein sequence ID" value="GDY65248.1"/>
    <property type="molecule type" value="Genomic_DNA"/>
</dbReference>
<evidence type="ECO:0000313" key="5">
    <source>
        <dbReference type="EMBL" id="GDY65248.1"/>
    </source>
</evidence>
<keyword evidence="3" id="KW-0732">Signal</keyword>
<dbReference type="GO" id="GO:0042956">
    <property type="term" value="P:maltodextrin transmembrane transport"/>
    <property type="evidence" value="ECO:0007669"/>
    <property type="project" value="TreeGrafter"/>
</dbReference>
<evidence type="ECO:0000256" key="4">
    <source>
        <dbReference type="SAM" id="MobiDB-lite"/>
    </source>
</evidence>
<dbReference type="GO" id="GO:1901982">
    <property type="term" value="F:maltose binding"/>
    <property type="evidence" value="ECO:0007669"/>
    <property type="project" value="TreeGrafter"/>
</dbReference>
<keyword evidence="2" id="KW-0813">Transport</keyword>
<sequence>MQSKTVIAHDATPPPEEAREARSAPGPHRPYASPARTAVSLAALAVAAVLTVTATACAPQSSGNSSSGKDEKTGTLRVWLFQEVDNKPKQQVVDETVAAFRKAHKGTEVNVEYIPVETRAQRVKAAFNDPKSAPDVIEYGNTDTAGYVRDGGLADVTRDFTGWSESKDTDPTAKQSVTVDGRIYGAPYFVGVRALYYRTDIFKELGLEVPRTQAELIATAKQIRAAKPDLYGLAVGGAYTYGAMPFIWSHGGELAQGKGGSYSSTIDSAAARKGIKAYTSLFGDDNCPAAKCAGMGGNDTVTAFASGKAAMAIGGDFSHQAIEAGKVKGAYAVVPLPGLKPGDIAPAFAGGNNIGVLKSTTHRTLAVDLMKRLASKKTQSELFDAMGFLPTFSDVREQVAAKEPFVKPFVRTLAAGAKFVPASPAWAGIDSSLVLPTMFQQVISGKKDVAAASEEAAKKMNDAFSSAG</sequence>
<evidence type="ECO:0000256" key="3">
    <source>
        <dbReference type="ARBA" id="ARBA00022729"/>
    </source>
</evidence>
<comment type="caution">
    <text evidence="5">The sequence shown here is derived from an EMBL/GenBank/DDBJ whole genome shotgun (WGS) entry which is preliminary data.</text>
</comment>
<dbReference type="GO" id="GO:0055052">
    <property type="term" value="C:ATP-binding cassette (ABC) transporter complex, substrate-binding subunit-containing"/>
    <property type="evidence" value="ECO:0007669"/>
    <property type="project" value="TreeGrafter"/>
</dbReference>
<reference evidence="5 6" key="1">
    <citation type="submission" date="2019-04" db="EMBL/GenBank/DDBJ databases">
        <title>Draft genome sequences of Streptomyces avermitilis NBRC 14893.</title>
        <authorList>
            <person name="Komaki H."/>
            <person name="Tamura T."/>
            <person name="Hosoyama A."/>
        </authorList>
    </citation>
    <scope>NUCLEOTIDE SEQUENCE [LARGE SCALE GENOMIC DNA]</scope>
    <source>
        <strain evidence="5 6">NBRC 14893</strain>
    </source>
</reference>
<dbReference type="InterPro" id="IPR006059">
    <property type="entry name" value="SBP"/>
</dbReference>
<evidence type="ECO:0000256" key="1">
    <source>
        <dbReference type="ARBA" id="ARBA00008520"/>
    </source>
</evidence>
<evidence type="ECO:0000313" key="6">
    <source>
        <dbReference type="Proteomes" id="UP000302139"/>
    </source>
</evidence>
<dbReference type="SUPFAM" id="SSF53850">
    <property type="entry name" value="Periplasmic binding protein-like II"/>
    <property type="match status" value="1"/>
</dbReference>